<comment type="similarity">
    <text evidence="1">Belongs to the NSE1 family.</text>
</comment>
<keyword evidence="1" id="KW-0479">Metal-binding</keyword>
<dbReference type="Proteomes" id="UP000027120">
    <property type="component" value="Unassembled WGS sequence"/>
</dbReference>
<keyword evidence="1" id="KW-0808">Transferase</keyword>
<dbReference type="PANTHER" id="PTHR20973">
    <property type="entry name" value="NON-SMC ELEMENT 1-RELATED"/>
    <property type="match status" value="1"/>
</dbReference>
<gene>
    <name evidence="3" type="ORF">CISIN_1g0226912mg</name>
</gene>
<keyword evidence="1" id="KW-0539">Nucleus</keyword>
<sequence>LEAIAQDVMAQGSISNIEALNIRLENLVLSTQGSQLLNGPLPAAFRNFTMSQKEKTLDEFVQDQWLCCTPDGKIGLGVRSCLDLRGWFRNLDVPFCEVCNEAVVKGEILCPRCGLRWPNQVPKAEILDEEEVPNATIQSQPAQGPKRKRTKTNETHAKDAVGCGSSQSSVPNSDFRRITRRSSRPASQS</sequence>
<proteinExistence type="inferred from homology"/>
<dbReference type="GO" id="GO:0006281">
    <property type="term" value="P:DNA repair"/>
    <property type="evidence" value="ECO:0007669"/>
    <property type="project" value="UniProtKB-UniRule"/>
</dbReference>
<dbReference type="PANTHER" id="PTHR20973:SF0">
    <property type="entry name" value="NON-STRUCTURAL MAINTENANCE OF CHROMOSOMES ELEMENT 1 HOMOLOG"/>
    <property type="match status" value="1"/>
</dbReference>
<accession>A0A067FSF3</accession>
<keyword evidence="1" id="KW-0833">Ubl conjugation pathway</keyword>
<feature type="region of interest" description="Disordered" evidence="2">
    <location>
        <begin position="131"/>
        <end position="189"/>
    </location>
</feature>
<feature type="non-terminal residue" evidence="3">
    <location>
        <position position="1"/>
    </location>
</feature>
<dbReference type="Pfam" id="PF07574">
    <property type="entry name" value="SMC_Nse1"/>
    <property type="match status" value="1"/>
</dbReference>
<dbReference type="GO" id="GO:0008270">
    <property type="term" value="F:zinc ion binding"/>
    <property type="evidence" value="ECO:0007669"/>
    <property type="project" value="UniProtKB-KW"/>
</dbReference>
<reference evidence="3 4" key="1">
    <citation type="submission" date="2014-04" db="EMBL/GenBank/DDBJ databases">
        <authorList>
            <consortium name="International Citrus Genome Consortium"/>
            <person name="Gmitter F."/>
            <person name="Chen C."/>
            <person name="Farmerie W."/>
            <person name="Harkins T."/>
            <person name="Desany B."/>
            <person name="Mohiuddin M."/>
            <person name="Kodira C."/>
            <person name="Borodovsky M."/>
            <person name="Lomsadze A."/>
            <person name="Burns P."/>
            <person name="Jenkins J."/>
            <person name="Prochnik S."/>
            <person name="Shu S."/>
            <person name="Chapman J."/>
            <person name="Pitluck S."/>
            <person name="Schmutz J."/>
            <person name="Rokhsar D."/>
        </authorList>
    </citation>
    <scope>NUCLEOTIDE SEQUENCE</scope>
</reference>
<dbReference type="GO" id="GO:0005634">
    <property type="term" value="C:nucleus"/>
    <property type="evidence" value="ECO:0007669"/>
    <property type="project" value="UniProtKB-SubCell"/>
</dbReference>
<comment type="subcellular location">
    <subcellularLocation>
        <location evidence="1">Nucleus</location>
    </subcellularLocation>
</comment>
<protein>
    <recommendedName>
        <fullName evidence="1">Non-structural maintenance of chromosomes element 1 homolog</fullName>
        <ecNumber evidence="1">2.3.2.27</ecNumber>
    </recommendedName>
</protein>
<dbReference type="GO" id="GO:0006310">
    <property type="term" value="P:DNA recombination"/>
    <property type="evidence" value="ECO:0007669"/>
    <property type="project" value="UniProtKB-KW"/>
</dbReference>
<keyword evidence="1" id="KW-0862">Zinc</keyword>
<comment type="subunit">
    <text evidence="1">Component of the Smc5-Smc6 complex.</text>
</comment>
<dbReference type="InterPro" id="IPR036388">
    <property type="entry name" value="WH-like_DNA-bd_sf"/>
</dbReference>
<keyword evidence="4" id="KW-1185">Reference proteome</keyword>
<dbReference type="AlphaFoldDB" id="A0A067FSF3"/>
<evidence type="ECO:0000256" key="2">
    <source>
        <dbReference type="SAM" id="MobiDB-lite"/>
    </source>
</evidence>
<dbReference type="EMBL" id="KK784900">
    <property type="protein sequence ID" value="KDO66392.1"/>
    <property type="molecule type" value="Genomic_DNA"/>
</dbReference>
<evidence type="ECO:0000313" key="4">
    <source>
        <dbReference type="Proteomes" id="UP000027120"/>
    </source>
</evidence>
<keyword evidence="1" id="KW-0863">Zinc-finger</keyword>
<evidence type="ECO:0000256" key="1">
    <source>
        <dbReference type="RuleBase" id="RU368018"/>
    </source>
</evidence>
<organism evidence="3 4">
    <name type="scientific">Citrus sinensis</name>
    <name type="common">Sweet orange</name>
    <name type="synonym">Citrus aurantium var. sinensis</name>
    <dbReference type="NCBI Taxonomy" id="2711"/>
    <lineage>
        <taxon>Eukaryota</taxon>
        <taxon>Viridiplantae</taxon>
        <taxon>Streptophyta</taxon>
        <taxon>Embryophyta</taxon>
        <taxon>Tracheophyta</taxon>
        <taxon>Spermatophyta</taxon>
        <taxon>Magnoliopsida</taxon>
        <taxon>eudicotyledons</taxon>
        <taxon>Gunneridae</taxon>
        <taxon>Pentapetalae</taxon>
        <taxon>rosids</taxon>
        <taxon>malvids</taxon>
        <taxon>Sapindales</taxon>
        <taxon>Rutaceae</taxon>
        <taxon>Aurantioideae</taxon>
        <taxon>Citrus</taxon>
    </lineage>
</organism>
<keyword evidence="1" id="KW-0233">DNA recombination</keyword>
<dbReference type="GO" id="GO:0061630">
    <property type="term" value="F:ubiquitin protein ligase activity"/>
    <property type="evidence" value="ECO:0007669"/>
    <property type="project" value="UniProtKB-EC"/>
</dbReference>
<dbReference type="EC" id="2.3.2.27" evidence="1"/>
<dbReference type="GO" id="GO:0030915">
    <property type="term" value="C:Smc5-Smc6 complex"/>
    <property type="evidence" value="ECO:0007669"/>
    <property type="project" value="UniProtKB-UniRule"/>
</dbReference>
<keyword evidence="1" id="KW-0234">DNA repair</keyword>
<name>A0A067FSF3_CITSI</name>
<keyword evidence="1" id="KW-0227">DNA damage</keyword>
<dbReference type="Gene3D" id="1.10.10.10">
    <property type="entry name" value="Winged helix-like DNA-binding domain superfamily/Winged helix DNA-binding domain"/>
    <property type="match status" value="1"/>
</dbReference>
<dbReference type="STRING" id="2711.A0A067FSF3"/>
<comment type="catalytic activity">
    <reaction evidence="1">
        <text>S-ubiquitinyl-[E2 ubiquitin-conjugating enzyme]-L-cysteine + [acceptor protein]-L-lysine = [E2 ubiquitin-conjugating enzyme]-L-cysteine + N(6)-ubiquitinyl-[acceptor protein]-L-lysine.</text>
        <dbReference type="EC" id="2.3.2.27"/>
    </reaction>
</comment>
<dbReference type="InterPro" id="IPR011513">
    <property type="entry name" value="Nse1"/>
</dbReference>
<evidence type="ECO:0000313" key="3">
    <source>
        <dbReference type="EMBL" id="KDO66392.1"/>
    </source>
</evidence>